<dbReference type="Gene3D" id="2.170.150.80">
    <property type="entry name" value="NAC domain"/>
    <property type="match status" value="1"/>
</dbReference>
<evidence type="ECO:0000313" key="7">
    <source>
        <dbReference type="EMBL" id="OAY71668.1"/>
    </source>
</evidence>
<keyword evidence="4" id="KW-0539">Nucleus</keyword>
<keyword evidence="9" id="KW-1185">Reference proteome</keyword>
<evidence type="ECO:0000256" key="4">
    <source>
        <dbReference type="ARBA" id="ARBA00023242"/>
    </source>
</evidence>
<dbReference type="AlphaFoldDB" id="A0A199V3W7"/>
<dbReference type="GO" id="GO:0006355">
    <property type="term" value="P:regulation of DNA-templated transcription"/>
    <property type="evidence" value="ECO:0007669"/>
    <property type="project" value="InterPro"/>
</dbReference>
<evidence type="ECO:0000256" key="1">
    <source>
        <dbReference type="ARBA" id="ARBA00023015"/>
    </source>
</evidence>
<name>A0A199V3W7_ANACO</name>
<evidence type="ECO:0000313" key="8">
    <source>
        <dbReference type="Proteomes" id="UP000092600"/>
    </source>
</evidence>
<dbReference type="PANTHER" id="PTHR31744:SF220">
    <property type="entry name" value="LOW QUALITY PROTEIN: NAC DOMAIN-CONTAINING PROTEIN 90-LIKE"/>
    <property type="match status" value="1"/>
</dbReference>
<dbReference type="InterPro" id="IPR036093">
    <property type="entry name" value="NAC_dom_sf"/>
</dbReference>
<accession>A0A199V3W7</accession>
<evidence type="ECO:0000259" key="6">
    <source>
        <dbReference type="PROSITE" id="PS51005"/>
    </source>
</evidence>
<evidence type="ECO:0000256" key="2">
    <source>
        <dbReference type="ARBA" id="ARBA00023125"/>
    </source>
</evidence>
<protein>
    <submittedName>
        <fullName evidence="7 10">NAC domain-containing protein 90</fullName>
    </submittedName>
</protein>
<dbReference type="EMBL" id="LSRQ01003355">
    <property type="protein sequence ID" value="OAY71668.1"/>
    <property type="molecule type" value="Genomic_DNA"/>
</dbReference>
<reference evidence="7 8" key="1">
    <citation type="journal article" date="2016" name="DNA Res.">
        <title>The draft genome of MD-2 pineapple using hybrid error correction of long reads.</title>
        <authorList>
            <person name="Redwan R.M."/>
            <person name="Saidin A."/>
            <person name="Kumar S.V."/>
        </authorList>
    </citation>
    <scope>NUCLEOTIDE SEQUENCE [LARGE SCALE GENOMIC DNA]</scope>
    <source>
        <strain evidence="8">cv. MD2</strain>
        <tissue evidence="7">Leaf</tissue>
    </source>
</reference>
<evidence type="ECO:0000256" key="3">
    <source>
        <dbReference type="ARBA" id="ARBA00023163"/>
    </source>
</evidence>
<gene>
    <name evidence="10" type="primary">LOC109723497</name>
    <name evidence="7" type="ORF">ACMD2_11685</name>
</gene>
<dbReference type="Proteomes" id="UP000092600">
    <property type="component" value="Unassembled WGS sequence"/>
</dbReference>
<dbReference type="STRING" id="4615.A0A199V3W7"/>
<dbReference type="Proteomes" id="UP000515123">
    <property type="component" value="Linkage group 17"/>
</dbReference>
<dbReference type="Pfam" id="PF02365">
    <property type="entry name" value="NAM"/>
    <property type="match status" value="1"/>
</dbReference>
<evidence type="ECO:0000256" key="5">
    <source>
        <dbReference type="SAM" id="MobiDB-lite"/>
    </source>
</evidence>
<feature type="region of interest" description="Disordered" evidence="5">
    <location>
        <begin position="172"/>
        <end position="226"/>
    </location>
</feature>
<keyword evidence="2" id="KW-0238">DNA-binding</keyword>
<dbReference type="PANTHER" id="PTHR31744">
    <property type="entry name" value="PROTEIN CUP-SHAPED COTYLEDON 2-RELATED"/>
    <property type="match status" value="1"/>
</dbReference>
<keyword evidence="1" id="KW-0805">Transcription regulation</keyword>
<dbReference type="InterPro" id="IPR003441">
    <property type="entry name" value="NAC-dom"/>
</dbReference>
<dbReference type="RefSeq" id="XP_020107471.1">
    <property type="nucleotide sequence ID" value="XM_020251882.1"/>
</dbReference>
<proteinExistence type="predicted"/>
<keyword evidence="3" id="KW-0804">Transcription</keyword>
<evidence type="ECO:0000313" key="10">
    <source>
        <dbReference type="RefSeq" id="XP_020107471.1"/>
    </source>
</evidence>
<dbReference type="GO" id="GO:0003677">
    <property type="term" value="F:DNA binding"/>
    <property type="evidence" value="ECO:0007669"/>
    <property type="project" value="UniProtKB-KW"/>
</dbReference>
<sequence>MSGNLLIPPGYRFYPTEEELLSFYLVNKLESRRLDIERVIPVVDVYTCDPSQLPPMSGDASIRDPEQWFFFCPRQERETQGGRPARTTPFGYWKATGSPSYVYSSGNKVIGVKKTMVFYRGRAPNGTKTTWKMNEYKALREEALGLPATAPRLRNEFSLCRLYIKTTTLRSFDRRPLNPPKSEIRPSTSEAPASNTDPVVAAAERAYSHDSSSSGDGGGSQQMAPDQQGAMDYWHDLLEEFDQDFTWA</sequence>
<organism evidence="7 8">
    <name type="scientific">Ananas comosus</name>
    <name type="common">Pineapple</name>
    <name type="synonym">Ananas ananas</name>
    <dbReference type="NCBI Taxonomy" id="4615"/>
    <lineage>
        <taxon>Eukaryota</taxon>
        <taxon>Viridiplantae</taxon>
        <taxon>Streptophyta</taxon>
        <taxon>Embryophyta</taxon>
        <taxon>Tracheophyta</taxon>
        <taxon>Spermatophyta</taxon>
        <taxon>Magnoliopsida</taxon>
        <taxon>Liliopsida</taxon>
        <taxon>Poales</taxon>
        <taxon>Bromeliaceae</taxon>
        <taxon>Bromelioideae</taxon>
        <taxon>Ananas</taxon>
    </lineage>
</organism>
<dbReference type="SUPFAM" id="SSF101941">
    <property type="entry name" value="NAC domain"/>
    <property type="match status" value="1"/>
</dbReference>
<dbReference type="OrthoDB" id="622307at2759"/>
<feature type="domain" description="NAC" evidence="6">
    <location>
        <begin position="7"/>
        <end position="165"/>
    </location>
</feature>
<dbReference type="PROSITE" id="PS51005">
    <property type="entry name" value="NAC"/>
    <property type="match status" value="1"/>
</dbReference>
<evidence type="ECO:0000313" key="9">
    <source>
        <dbReference type="Proteomes" id="UP000515123"/>
    </source>
</evidence>
<feature type="compositionally biased region" description="Polar residues" evidence="5">
    <location>
        <begin position="185"/>
        <end position="197"/>
    </location>
</feature>
<dbReference type="GeneID" id="109723497"/>
<reference evidence="10" key="2">
    <citation type="submission" date="2025-04" db="UniProtKB">
        <authorList>
            <consortium name="RefSeq"/>
        </authorList>
    </citation>
    <scope>IDENTIFICATION</scope>
    <source>
        <tissue evidence="10">Leaf</tissue>
    </source>
</reference>